<keyword evidence="6" id="KW-0067">ATP-binding</keyword>
<evidence type="ECO:0000313" key="14">
    <source>
        <dbReference type="Proteomes" id="UP000837801"/>
    </source>
</evidence>
<feature type="region of interest" description="Disordered" evidence="9">
    <location>
        <begin position="500"/>
        <end position="558"/>
    </location>
</feature>
<evidence type="ECO:0000259" key="12">
    <source>
        <dbReference type="PROSITE" id="PS50929"/>
    </source>
</evidence>
<dbReference type="FunFam" id="3.40.50.300:FF:000565">
    <property type="entry name" value="ABC bile acid transporter"/>
    <property type="match status" value="1"/>
</dbReference>
<keyword evidence="8 10" id="KW-0472">Membrane</keyword>
<dbReference type="CDD" id="cd03244">
    <property type="entry name" value="ABCC_MRP_domain2"/>
    <property type="match status" value="1"/>
</dbReference>
<proteinExistence type="inferred from homology"/>
<dbReference type="GO" id="GO:0005524">
    <property type="term" value="F:ATP binding"/>
    <property type="evidence" value="ECO:0007669"/>
    <property type="project" value="UniProtKB-KW"/>
</dbReference>
<comment type="caution">
    <text evidence="13">The sequence shown here is derived from an EMBL/GenBank/DDBJ whole genome shotgun (WGS) entry which is preliminary data.</text>
</comment>
<dbReference type="SUPFAM" id="SSF90123">
    <property type="entry name" value="ABC transporter transmembrane region"/>
    <property type="match status" value="2"/>
</dbReference>
<dbReference type="SUPFAM" id="SSF52540">
    <property type="entry name" value="P-loop containing nucleoside triphosphate hydrolases"/>
    <property type="match status" value="2"/>
</dbReference>
<dbReference type="PANTHER" id="PTHR24223:SF456">
    <property type="entry name" value="MULTIDRUG RESISTANCE-ASSOCIATED PROTEIN LETHAL(2)03659"/>
    <property type="match status" value="1"/>
</dbReference>
<accession>A0A9P0VW84</accession>
<organism evidence="13 14">
    <name type="scientific">[Candida] railenensis</name>
    <dbReference type="NCBI Taxonomy" id="45579"/>
    <lineage>
        <taxon>Eukaryota</taxon>
        <taxon>Fungi</taxon>
        <taxon>Dikarya</taxon>
        <taxon>Ascomycota</taxon>
        <taxon>Saccharomycotina</taxon>
        <taxon>Pichiomycetes</taxon>
        <taxon>Debaryomycetaceae</taxon>
        <taxon>Kurtzmaniella</taxon>
    </lineage>
</organism>
<evidence type="ECO:0000256" key="3">
    <source>
        <dbReference type="ARBA" id="ARBA00022448"/>
    </source>
</evidence>
<dbReference type="GO" id="GO:0005886">
    <property type="term" value="C:plasma membrane"/>
    <property type="evidence" value="ECO:0007669"/>
    <property type="project" value="TreeGrafter"/>
</dbReference>
<feature type="transmembrane region" description="Helical" evidence="10">
    <location>
        <begin position="382"/>
        <end position="405"/>
    </location>
</feature>
<dbReference type="GO" id="GO:0016887">
    <property type="term" value="F:ATP hydrolysis activity"/>
    <property type="evidence" value="ECO:0007669"/>
    <property type="project" value="InterPro"/>
</dbReference>
<dbReference type="InterPro" id="IPR003593">
    <property type="entry name" value="AAA+_ATPase"/>
</dbReference>
<evidence type="ECO:0000256" key="2">
    <source>
        <dbReference type="ARBA" id="ARBA00009726"/>
    </source>
</evidence>
<dbReference type="InterPro" id="IPR003439">
    <property type="entry name" value="ABC_transporter-like_ATP-bd"/>
</dbReference>
<feature type="transmembrane region" description="Helical" evidence="10">
    <location>
        <begin position="298"/>
        <end position="316"/>
    </location>
</feature>
<feature type="transmembrane region" description="Helical" evidence="10">
    <location>
        <begin position="895"/>
        <end position="921"/>
    </location>
</feature>
<comment type="similarity">
    <text evidence="2">Belongs to the ABC transporter superfamily. ABCC family. Conjugate transporter (TC 3.A.1.208) subfamily.</text>
</comment>
<evidence type="ECO:0000256" key="7">
    <source>
        <dbReference type="ARBA" id="ARBA00022989"/>
    </source>
</evidence>
<dbReference type="OrthoDB" id="6500128at2759"/>
<keyword evidence="14" id="KW-1185">Reference proteome</keyword>
<dbReference type="InterPro" id="IPR050173">
    <property type="entry name" value="ABC_transporter_C-like"/>
</dbReference>
<feature type="domain" description="ABC transporter" evidence="11">
    <location>
        <begin position="547"/>
        <end position="769"/>
    </location>
</feature>
<dbReference type="PROSITE" id="PS00211">
    <property type="entry name" value="ABC_TRANSPORTER_1"/>
    <property type="match status" value="2"/>
</dbReference>
<evidence type="ECO:0000256" key="4">
    <source>
        <dbReference type="ARBA" id="ARBA00022692"/>
    </source>
</evidence>
<keyword evidence="7 10" id="KW-1133">Transmembrane helix</keyword>
<dbReference type="FunFam" id="1.20.1560.10:FF:000010">
    <property type="entry name" value="Multidrug resistance-associated ABC transporter"/>
    <property type="match status" value="1"/>
</dbReference>
<evidence type="ECO:0000313" key="13">
    <source>
        <dbReference type="EMBL" id="CAH2350232.1"/>
    </source>
</evidence>
<feature type="compositionally biased region" description="Basic and acidic residues" evidence="9">
    <location>
        <begin position="520"/>
        <end position="545"/>
    </location>
</feature>
<dbReference type="InterPro" id="IPR027417">
    <property type="entry name" value="P-loop_NTPase"/>
</dbReference>
<dbReference type="PANTHER" id="PTHR24223">
    <property type="entry name" value="ATP-BINDING CASSETTE SUB-FAMILY C"/>
    <property type="match status" value="1"/>
</dbReference>
<keyword evidence="4 10" id="KW-0812">Transmembrane</keyword>
<dbReference type="SMART" id="SM00382">
    <property type="entry name" value="AAA"/>
    <property type="match status" value="2"/>
</dbReference>
<dbReference type="EMBL" id="CAKXYY010000001">
    <property type="protein sequence ID" value="CAH2350232.1"/>
    <property type="molecule type" value="Genomic_DNA"/>
</dbReference>
<feature type="transmembrane region" description="Helical" evidence="10">
    <location>
        <begin position="998"/>
        <end position="1015"/>
    </location>
</feature>
<dbReference type="InterPro" id="IPR017871">
    <property type="entry name" value="ABC_transporter-like_CS"/>
</dbReference>
<dbReference type="CDD" id="cd18606">
    <property type="entry name" value="ABC_6TM_YOR1_D2_like"/>
    <property type="match status" value="1"/>
</dbReference>
<sequence length="1435" mass="161692">MSAQTPDTISDIENNSVALQPQKRLMTFVLSKKVPPLPSDEERKFYPQSSANIISKIFFGWVTPIMNVGYKRTLEPDDLYKLTDDIKVDQMTEVFYGHLRKLVHSSEEKHIALKRKEAGDQSERTDESDAAYMESYELPKTLTIKALFYTFKWQFLTSCLFLCLSNIGNTCNPLLVKKLIQFVEDRTLGLETSVGKGIGYSFGTALLIITGGMLLNHFFYRSTLTGAQAKAVLTKAMLDKSFKLSNESKHKYPSSKITSMMGTDLSRIDFAIGFQPFLYVFPIPIGIAIAILVVNIGVSSLVGIGVMLFFLVLIAFSTKKLFGYRFTANKFTDKRVNYIKEVLNNLRVIKFYSWEPPYFDMISDARREEMKILYKMNILRNFVTAFAMSLSLMSSMIAFLVLYALRNNSSSPASVFSSLSLFNGLTQQVFLIPMALSSGSDAFIGMSRVGEFLYASEIDEASASIEAKEDLAEVMDKDNIAIDVNNATFNWEIFETEEEVDPKEAAADKKASKKAKKENKKQSERETSAEAEEKQAKSLDEKMDSELQSSTDAQSSLDDTSFPGLKDISLSIKKGEFIVITGLIGTGKSSLLNALSGFMNRDSGSINVNGNLLMCGQPWVQNATFKENILFGTDYIEEKYNEVVYACSLESDLQILPAGERTEIGERGITLSGGQKARINLARAVYANPDIILLDDVLSAVDARVGKHIMNQCILGLLKDKTRILATHQLSLIGSADRVIFLNGDGTISIDTFDSLQKNNEGFKKLMTFSTQAEEEEEKEEVIDDELDLEKENIERQLTRRKTQIDEEAEKRDYKSNKEHEKGSLFESEEKAVNGIEFGVYKNFVKYGSGIFKHYSIVPIILLSTACATFCQIFANTWLSFWISDKFPGRSDGFYIGLYVMFVIMAFVMLSFEFSLLAYMCNRSSVKLNFMAVSKLLKAPMSFMDTTPMGRIINRFTKDTDVVDNEVGDQIRFFFFSFSQICGVIILCIIYLPWFAIAVPVLGFVFVAVAGYYQATTREIKRLEAVQRSFVYNNFNETLGGMATIKAYKAKNRFLQKNSYFLDRTNEAYYLTLANQRWLGIHLDLIACVFAIIVALLCVNGVFKIGAASVGLLLSYVLQIVQQLGMLIRTYTQLENEMNSVERISQYAFHLPEEAAFDIEETRPPREWPLNGSIEFDNVNLAYRPGLPLVLKNLTFKVNSAEKIGICGRTGAGKSSIMTALYRLSELSEGRVLIDDIEIGTLGLHQLRSKLSIIPQDPVLFQGSIRKNLDPFGQSTDEKLWDALRKCGLIGNDKIQQVMHQHKDDENLHKFHLEQNVEDEGVNFSLGEKQLIAFARALVRESKILILDEATSSVDYETDSKIQKTIANEFSHCTILCIAHRLKTILSYDKVLVLDKGELREFDTPWNLFNTQDGIFQQMCEKSNIVAEDFENSSK</sequence>
<dbReference type="Gene3D" id="3.40.50.300">
    <property type="entry name" value="P-loop containing nucleotide triphosphate hydrolases"/>
    <property type="match status" value="2"/>
</dbReference>
<evidence type="ECO:0000256" key="5">
    <source>
        <dbReference type="ARBA" id="ARBA00022741"/>
    </source>
</evidence>
<dbReference type="PROSITE" id="PS50929">
    <property type="entry name" value="ABC_TM1F"/>
    <property type="match status" value="2"/>
</dbReference>
<feature type="domain" description="ABC transporter" evidence="11">
    <location>
        <begin position="1174"/>
        <end position="1421"/>
    </location>
</feature>
<feature type="transmembrane region" description="Helical" evidence="10">
    <location>
        <begin position="270"/>
        <end position="292"/>
    </location>
</feature>
<feature type="transmembrane region" description="Helical" evidence="10">
    <location>
        <begin position="425"/>
        <end position="444"/>
    </location>
</feature>
<feature type="region of interest" description="Disordered" evidence="9">
    <location>
        <begin position="800"/>
        <end position="823"/>
    </location>
</feature>
<keyword evidence="3" id="KW-0813">Transport</keyword>
<protein>
    <submittedName>
        <fullName evidence="13">Oligomycin resistance ATP-dependent permease Yor1p</fullName>
    </submittedName>
</protein>
<evidence type="ECO:0000256" key="1">
    <source>
        <dbReference type="ARBA" id="ARBA00004141"/>
    </source>
</evidence>
<evidence type="ECO:0000256" key="8">
    <source>
        <dbReference type="ARBA" id="ARBA00023136"/>
    </source>
</evidence>
<dbReference type="Pfam" id="PF00664">
    <property type="entry name" value="ABC_membrane"/>
    <property type="match status" value="2"/>
</dbReference>
<feature type="transmembrane region" description="Helical" evidence="10">
    <location>
        <begin position="1083"/>
        <end position="1103"/>
    </location>
</feature>
<dbReference type="Gene3D" id="1.20.1560.10">
    <property type="entry name" value="ABC transporter type 1, transmembrane domain"/>
    <property type="match status" value="2"/>
</dbReference>
<feature type="transmembrane region" description="Helical" evidence="10">
    <location>
        <begin position="973"/>
        <end position="992"/>
    </location>
</feature>
<comment type="subcellular location">
    <subcellularLocation>
        <location evidence="1">Membrane</location>
        <topology evidence="1">Multi-pass membrane protein</topology>
    </subcellularLocation>
</comment>
<feature type="domain" description="ABC transmembrane type-1" evidence="12">
    <location>
        <begin position="156"/>
        <end position="441"/>
    </location>
</feature>
<evidence type="ECO:0000259" key="11">
    <source>
        <dbReference type="PROSITE" id="PS50893"/>
    </source>
</evidence>
<reference evidence="13" key="1">
    <citation type="submission" date="2022-03" db="EMBL/GenBank/DDBJ databases">
        <authorList>
            <person name="Legras J.-L."/>
            <person name="Devillers H."/>
            <person name="Grondin C."/>
        </authorList>
    </citation>
    <scope>NUCLEOTIDE SEQUENCE</scope>
    <source>
        <strain evidence="13">CLIB 1423</strain>
    </source>
</reference>
<dbReference type="GO" id="GO:0008559">
    <property type="term" value="F:ABC-type xenobiotic transporter activity"/>
    <property type="evidence" value="ECO:0007669"/>
    <property type="project" value="TreeGrafter"/>
</dbReference>
<feature type="domain" description="ABC transmembrane type-1" evidence="12">
    <location>
        <begin position="860"/>
        <end position="1136"/>
    </location>
</feature>
<dbReference type="CDD" id="cd03250">
    <property type="entry name" value="ABCC_MRP_domain1"/>
    <property type="match status" value="1"/>
</dbReference>
<feature type="compositionally biased region" description="Polar residues" evidence="9">
    <location>
        <begin position="546"/>
        <end position="558"/>
    </location>
</feature>
<dbReference type="CDD" id="cd18597">
    <property type="entry name" value="ABC_6TM_YOR1_D1_like"/>
    <property type="match status" value="1"/>
</dbReference>
<feature type="transmembrane region" description="Helical" evidence="10">
    <location>
        <begin position="198"/>
        <end position="220"/>
    </location>
</feature>
<dbReference type="FunFam" id="3.40.50.300:FF:001750">
    <property type="entry name" value="ATP-binding cassette transporter"/>
    <property type="match status" value="1"/>
</dbReference>
<evidence type="ECO:0000256" key="6">
    <source>
        <dbReference type="ARBA" id="ARBA00022840"/>
    </source>
</evidence>
<evidence type="ECO:0000256" key="9">
    <source>
        <dbReference type="SAM" id="MobiDB-lite"/>
    </source>
</evidence>
<dbReference type="Proteomes" id="UP000837801">
    <property type="component" value="Unassembled WGS sequence"/>
</dbReference>
<dbReference type="InterPro" id="IPR036640">
    <property type="entry name" value="ABC1_TM_sf"/>
</dbReference>
<keyword evidence="5" id="KW-0547">Nucleotide-binding</keyword>
<gene>
    <name evidence="13" type="ORF">CLIB1423_01S05468</name>
</gene>
<dbReference type="InterPro" id="IPR011527">
    <property type="entry name" value="ABC1_TM_dom"/>
</dbReference>
<dbReference type="PROSITE" id="PS50893">
    <property type="entry name" value="ABC_TRANSPORTER_2"/>
    <property type="match status" value="2"/>
</dbReference>
<feature type="transmembrane region" description="Helical" evidence="10">
    <location>
        <begin position="855"/>
        <end position="875"/>
    </location>
</feature>
<evidence type="ECO:0000256" key="10">
    <source>
        <dbReference type="SAM" id="Phobius"/>
    </source>
</evidence>
<dbReference type="Pfam" id="PF00005">
    <property type="entry name" value="ABC_tran"/>
    <property type="match status" value="2"/>
</dbReference>
<name>A0A9P0VW84_9ASCO</name>